<feature type="compositionally biased region" description="Acidic residues" evidence="1">
    <location>
        <begin position="188"/>
        <end position="197"/>
    </location>
</feature>
<name>A0A812TNI4_9DINO</name>
<evidence type="ECO:0000256" key="1">
    <source>
        <dbReference type="SAM" id="MobiDB-lite"/>
    </source>
</evidence>
<comment type="caution">
    <text evidence="2">The sequence shown here is derived from an EMBL/GenBank/DDBJ whole genome shotgun (WGS) entry which is preliminary data.</text>
</comment>
<evidence type="ECO:0000313" key="2">
    <source>
        <dbReference type="EMBL" id="CAE7529241.1"/>
    </source>
</evidence>
<feature type="region of interest" description="Disordered" evidence="1">
    <location>
        <begin position="1"/>
        <end position="104"/>
    </location>
</feature>
<proteinExistence type="predicted"/>
<sequence length="217" mass="22715">MSFITPASVAGSKSKRPALTDVMPTPATPATPRGPTRGALSRAPSGAELPERRTGDASASELELLPVALTLGKAAEMSRDREPQMVQREDTSREGPTAEPGKELAMLEDLERVLAEEVRAGGHSASWHYLLQELALTRQALQGRSLKGEAEPPGGRGLLDSVDFSAMPERGLGLASGASSVPGREVAEVSEDSEPEEPTQVAEILAEAARAGNDAEA</sequence>
<accession>A0A812TNI4</accession>
<dbReference type="AlphaFoldDB" id="A0A812TNI4"/>
<dbReference type="OrthoDB" id="427728at2759"/>
<feature type="compositionally biased region" description="Basic and acidic residues" evidence="1">
    <location>
        <begin position="76"/>
        <end position="93"/>
    </location>
</feature>
<evidence type="ECO:0000313" key="3">
    <source>
        <dbReference type="Proteomes" id="UP000601435"/>
    </source>
</evidence>
<feature type="region of interest" description="Disordered" evidence="1">
    <location>
        <begin position="170"/>
        <end position="200"/>
    </location>
</feature>
<reference evidence="2" key="1">
    <citation type="submission" date="2021-02" db="EMBL/GenBank/DDBJ databases">
        <authorList>
            <person name="Dougan E. K."/>
            <person name="Rhodes N."/>
            <person name="Thang M."/>
            <person name="Chan C."/>
        </authorList>
    </citation>
    <scope>NUCLEOTIDE SEQUENCE</scope>
</reference>
<gene>
    <name evidence="2" type="primary">pntB</name>
    <name evidence="2" type="ORF">SNEC2469_LOCUS15189</name>
</gene>
<organism evidence="2 3">
    <name type="scientific">Symbiodinium necroappetens</name>
    <dbReference type="NCBI Taxonomy" id="1628268"/>
    <lineage>
        <taxon>Eukaryota</taxon>
        <taxon>Sar</taxon>
        <taxon>Alveolata</taxon>
        <taxon>Dinophyceae</taxon>
        <taxon>Suessiales</taxon>
        <taxon>Symbiodiniaceae</taxon>
        <taxon>Symbiodinium</taxon>
    </lineage>
</organism>
<dbReference type="Proteomes" id="UP000601435">
    <property type="component" value="Unassembled WGS sequence"/>
</dbReference>
<feature type="compositionally biased region" description="Low complexity" evidence="1">
    <location>
        <begin position="24"/>
        <end position="39"/>
    </location>
</feature>
<feature type="region of interest" description="Disordered" evidence="1">
    <location>
        <begin position="145"/>
        <end position="164"/>
    </location>
</feature>
<dbReference type="EMBL" id="CAJNJA010024607">
    <property type="protein sequence ID" value="CAE7529241.1"/>
    <property type="molecule type" value="Genomic_DNA"/>
</dbReference>
<protein>
    <submittedName>
        <fullName evidence="2">PntB protein</fullName>
    </submittedName>
</protein>
<feature type="non-terminal residue" evidence="2">
    <location>
        <position position="1"/>
    </location>
</feature>
<keyword evidence="3" id="KW-1185">Reference proteome</keyword>